<evidence type="ECO:0000256" key="2">
    <source>
        <dbReference type="ARBA" id="ARBA00022475"/>
    </source>
</evidence>
<keyword evidence="3 11" id="KW-0328">Glycosyltransferase</keyword>
<evidence type="ECO:0000256" key="5">
    <source>
        <dbReference type="ARBA" id="ARBA00022692"/>
    </source>
</evidence>
<dbReference type="Pfam" id="PF00535">
    <property type="entry name" value="Glycos_transf_2"/>
    <property type="match status" value="1"/>
</dbReference>
<evidence type="ECO:0000256" key="8">
    <source>
        <dbReference type="ARBA" id="ARBA00023136"/>
    </source>
</evidence>
<proteinExistence type="inferred from homology"/>
<evidence type="ECO:0000256" key="9">
    <source>
        <dbReference type="SAM" id="Phobius"/>
    </source>
</evidence>
<dbReference type="Proteomes" id="UP000215316">
    <property type="component" value="Unassembled WGS sequence"/>
</dbReference>
<comment type="similarity">
    <text evidence="1">Belongs to the glycosyltransferase 2 family.</text>
</comment>
<keyword evidence="6" id="KW-0448">Lipopolysaccharide biosynthesis</keyword>
<keyword evidence="5 9" id="KW-0812">Transmembrane</keyword>
<keyword evidence="12" id="KW-1185">Reference proteome</keyword>
<reference evidence="11" key="1">
    <citation type="submission" date="2017-08" db="EMBL/GenBank/DDBJ databases">
        <title>Genomes of multiple Clavibacter strains from different subspecies.</title>
        <authorList>
            <person name="Yuan X.-K."/>
            <person name="Li X.-S."/>
            <person name="Nie J."/>
            <person name="De Boer S.H."/>
        </authorList>
    </citation>
    <scope>NUCLEOTIDE SEQUENCE [LARGE SCALE GENOMIC DNA]</scope>
    <source>
        <strain evidence="11">ATCC 33566</strain>
    </source>
</reference>
<dbReference type="AlphaFoldDB" id="A0A225CA85"/>
<comment type="caution">
    <text evidence="11">The sequence shown here is derived from an EMBL/GenBank/DDBJ whole genome shotgun (WGS) entry which is preliminary data.</text>
</comment>
<evidence type="ECO:0000313" key="12">
    <source>
        <dbReference type="Proteomes" id="UP000215316"/>
    </source>
</evidence>
<feature type="transmembrane region" description="Helical" evidence="9">
    <location>
        <begin position="286"/>
        <end position="311"/>
    </location>
</feature>
<dbReference type="PANTHER" id="PTHR48090:SF3">
    <property type="entry name" value="UNDECAPRENYL-PHOSPHATE 4-DEOXY-4-FORMAMIDO-L-ARABINOSE TRANSFERASE"/>
    <property type="match status" value="1"/>
</dbReference>
<evidence type="ECO:0000256" key="3">
    <source>
        <dbReference type="ARBA" id="ARBA00022676"/>
    </source>
</evidence>
<evidence type="ECO:0000256" key="7">
    <source>
        <dbReference type="ARBA" id="ARBA00022989"/>
    </source>
</evidence>
<dbReference type="GO" id="GO:0009103">
    <property type="term" value="P:lipopolysaccharide biosynthetic process"/>
    <property type="evidence" value="ECO:0007669"/>
    <property type="project" value="UniProtKB-KW"/>
</dbReference>
<keyword evidence="2" id="KW-1003">Cell membrane</keyword>
<dbReference type="InterPro" id="IPR001173">
    <property type="entry name" value="Glyco_trans_2-like"/>
</dbReference>
<sequence length="343" mass="36802">MSAVPPHDGVAAALPPDHSVSVVIPVYQGELTLEALIAEIAPFTVPQITRDGHSYAVTEVLLVFDNGRDGSPRVIRELKRLHDFVRPIWLSRNFGQHAATLAGMASSGGDWIVTLDEDGQHDPGFIPDMLDVAMRDLASVVYAKPTNSPSHGLLRNVASRGAKVVLNAMSSDQDAEQFQSYRLMLGSVGRSVAAYAGSGVYLDIALGWVANRVSTCDITLRDEGERQSGYSPRRLFSHFWRMVLSSGTRGLRAVSVLGALFLVVALIFVVVIVVSRLTDNSVPAGWASTIVTILASSGIILFSLGIIAEYVGVAVGMAQGRPAYLIMRDPLDGPHGRPPRGHV</sequence>
<evidence type="ECO:0000256" key="6">
    <source>
        <dbReference type="ARBA" id="ARBA00022985"/>
    </source>
</evidence>
<dbReference type="RefSeq" id="WP_210433003.1">
    <property type="nucleotide sequence ID" value="NZ_CP040788.1"/>
</dbReference>
<dbReference type="Gene3D" id="3.90.550.10">
    <property type="entry name" value="Spore Coat Polysaccharide Biosynthesis Protein SpsA, Chain A"/>
    <property type="match status" value="1"/>
</dbReference>
<dbReference type="GO" id="GO:0099621">
    <property type="term" value="F:undecaprenyl-phosphate 4-deoxy-4-formamido-L-arabinose transferase activity"/>
    <property type="evidence" value="ECO:0007669"/>
    <property type="project" value="TreeGrafter"/>
</dbReference>
<dbReference type="EMBL" id="MZMQ01000001">
    <property type="protein sequence ID" value="OQJ61631.1"/>
    <property type="molecule type" value="Genomic_DNA"/>
</dbReference>
<evidence type="ECO:0000259" key="10">
    <source>
        <dbReference type="Pfam" id="PF00535"/>
    </source>
</evidence>
<evidence type="ECO:0000256" key="1">
    <source>
        <dbReference type="ARBA" id="ARBA00006739"/>
    </source>
</evidence>
<keyword evidence="4" id="KW-0808">Transferase</keyword>
<feature type="transmembrane region" description="Helical" evidence="9">
    <location>
        <begin position="251"/>
        <end position="274"/>
    </location>
</feature>
<keyword evidence="7 9" id="KW-1133">Transmembrane helix</keyword>
<keyword evidence="8 9" id="KW-0472">Membrane</keyword>
<accession>A0A225CA85</accession>
<dbReference type="PANTHER" id="PTHR48090">
    <property type="entry name" value="UNDECAPRENYL-PHOSPHATE 4-DEOXY-4-FORMAMIDO-L-ARABINOSE TRANSFERASE-RELATED"/>
    <property type="match status" value="1"/>
</dbReference>
<feature type="domain" description="Glycosyltransferase 2-like" evidence="10">
    <location>
        <begin position="21"/>
        <end position="158"/>
    </location>
</feature>
<evidence type="ECO:0000313" key="11">
    <source>
        <dbReference type="EMBL" id="OQJ61631.1"/>
    </source>
</evidence>
<protein>
    <submittedName>
        <fullName evidence="11">Mannosyltransferase</fullName>
    </submittedName>
</protein>
<dbReference type="SUPFAM" id="SSF53448">
    <property type="entry name" value="Nucleotide-diphospho-sugar transferases"/>
    <property type="match status" value="1"/>
</dbReference>
<dbReference type="GO" id="GO:0005886">
    <property type="term" value="C:plasma membrane"/>
    <property type="evidence" value="ECO:0007669"/>
    <property type="project" value="TreeGrafter"/>
</dbReference>
<evidence type="ECO:0000256" key="4">
    <source>
        <dbReference type="ARBA" id="ARBA00022679"/>
    </source>
</evidence>
<name>A0A225CA85_9MICO</name>
<dbReference type="InterPro" id="IPR029044">
    <property type="entry name" value="Nucleotide-diphossugar_trans"/>
</dbReference>
<dbReference type="InterPro" id="IPR050256">
    <property type="entry name" value="Glycosyltransferase_2"/>
</dbReference>
<organism evidence="11 12">
    <name type="scientific">Clavibacter tessellarius</name>
    <dbReference type="NCBI Taxonomy" id="31965"/>
    <lineage>
        <taxon>Bacteria</taxon>
        <taxon>Bacillati</taxon>
        <taxon>Actinomycetota</taxon>
        <taxon>Actinomycetes</taxon>
        <taxon>Micrococcales</taxon>
        <taxon>Microbacteriaceae</taxon>
        <taxon>Clavibacter</taxon>
    </lineage>
</organism>
<gene>
    <name evidence="11" type="ORF">B5P24_00525</name>
</gene>